<dbReference type="SUPFAM" id="SSF53697">
    <property type="entry name" value="SIS domain"/>
    <property type="match status" value="1"/>
</dbReference>
<dbReference type="Gene3D" id="3.40.50.10490">
    <property type="entry name" value="Glucose-6-phosphate isomerase like protein, domain 1"/>
    <property type="match status" value="1"/>
</dbReference>
<dbReference type="EMBL" id="RXFM01000023">
    <property type="protein sequence ID" value="RST69360.1"/>
    <property type="molecule type" value="Genomic_DNA"/>
</dbReference>
<dbReference type="InterPro" id="IPR001347">
    <property type="entry name" value="SIS_dom"/>
</dbReference>
<feature type="binding site" evidence="5">
    <location>
        <position position="77"/>
    </location>
    <ligand>
        <name>Zn(2+)</name>
        <dbReference type="ChEBI" id="CHEBI:29105"/>
    </ligand>
</feature>
<keyword evidence="2" id="KW-0677">Repeat</keyword>
<dbReference type="GO" id="GO:0046872">
    <property type="term" value="F:metal ion binding"/>
    <property type="evidence" value="ECO:0007669"/>
    <property type="project" value="UniProtKB-KW"/>
</dbReference>
<evidence type="ECO:0000259" key="9">
    <source>
        <dbReference type="PROSITE" id="PS51464"/>
    </source>
</evidence>
<dbReference type="InterPro" id="IPR004800">
    <property type="entry name" value="KdsD/KpsF-type"/>
</dbReference>
<dbReference type="GO" id="GO:0019146">
    <property type="term" value="F:arabinose-5-phosphate isomerase activity"/>
    <property type="evidence" value="ECO:0007669"/>
    <property type="project" value="UniProtKB-ARBA"/>
</dbReference>
<dbReference type="PROSITE" id="PS51371">
    <property type="entry name" value="CBS"/>
    <property type="match status" value="2"/>
</dbReference>
<comment type="caution">
    <text evidence="10">The sequence shown here is derived from an EMBL/GenBank/DDBJ whole genome shotgun (WGS) entry which is preliminary data.</text>
</comment>
<dbReference type="InterPro" id="IPR035474">
    <property type="entry name" value="SIS_Kpsf"/>
</dbReference>
<dbReference type="Gene3D" id="3.10.580.10">
    <property type="entry name" value="CBS-domain"/>
    <property type="match status" value="1"/>
</dbReference>
<dbReference type="SUPFAM" id="SSF54631">
    <property type="entry name" value="CBS-domain pair"/>
    <property type="match status" value="1"/>
</dbReference>
<feature type="site" description="Catalytically relevant" evidence="6">
    <location>
        <position position="147"/>
    </location>
</feature>
<dbReference type="CDD" id="cd05014">
    <property type="entry name" value="SIS_Kpsf"/>
    <property type="match status" value="1"/>
</dbReference>
<dbReference type="GO" id="GO:0097367">
    <property type="term" value="F:carbohydrate derivative binding"/>
    <property type="evidence" value="ECO:0007669"/>
    <property type="project" value="InterPro"/>
</dbReference>
<dbReference type="InterPro" id="IPR000644">
    <property type="entry name" value="CBS_dom"/>
</dbReference>
<evidence type="ECO:0000256" key="4">
    <source>
        <dbReference type="PIRNR" id="PIRNR004692"/>
    </source>
</evidence>
<evidence type="ECO:0000256" key="1">
    <source>
        <dbReference type="ARBA" id="ARBA00008165"/>
    </source>
</evidence>
<feature type="domain" description="CBS" evidence="8">
    <location>
        <begin position="203"/>
        <end position="267"/>
    </location>
</feature>
<evidence type="ECO:0000256" key="2">
    <source>
        <dbReference type="ARBA" id="ARBA00022737"/>
    </source>
</evidence>
<evidence type="ECO:0000256" key="7">
    <source>
        <dbReference type="PROSITE-ProRule" id="PRU00703"/>
    </source>
</evidence>
<dbReference type="InterPro" id="IPR050986">
    <property type="entry name" value="GutQ/KpsF_isomerases"/>
</dbReference>
<dbReference type="PIRSF" id="PIRSF004692">
    <property type="entry name" value="KdsD_KpsF"/>
    <property type="match status" value="1"/>
</dbReference>
<feature type="domain" description="CBS" evidence="8">
    <location>
        <begin position="268"/>
        <end position="319"/>
    </location>
</feature>
<dbReference type="Proteomes" id="UP000279470">
    <property type="component" value="Unassembled WGS sequence"/>
</dbReference>
<proteinExistence type="inferred from homology"/>
<evidence type="ECO:0000256" key="5">
    <source>
        <dbReference type="PIRSR" id="PIRSR004692-2"/>
    </source>
</evidence>
<dbReference type="NCBIfam" id="TIGR00393">
    <property type="entry name" value="kpsF"/>
    <property type="match status" value="1"/>
</dbReference>
<feature type="domain" description="SIS" evidence="9">
    <location>
        <begin position="36"/>
        <end position="178"/>
    </location>
</feature>
<evidence type="ECO:0000259" key="8">
    <source>
        <dbReference type="PROSITE" id="PS51371"/>
    </source>
</evidence>
<dbReference type="PANTHER" id="PTHR42745">
    <property type="match status" value="1"/>
</dbReference>
<keyword evidence="3 7" id="KW-0129">CBS domain</keyword>
<dbReference type="GO" id="GO:0005975">
    <property type="term" value="P:carbohydrate metabolic process"/>
    <property type="evidence" value="ECO:0007669"/>
    <property type="project" value="InterPro"/>
</dbReference>
<comment type="similarity">
    <text evidence="1 4">Belongs to the SIS family. GutQ/KpsF subfamily.</text>
</comment>
<protein>
    <submittedName>
        <fullName evidence="10">KpsF/GutQ family sugar-phosphate isomerase</fullName>
    </submittedName>
</protein>
<keyword evidence="11" id="KW-1185">Reference proteome</keyword>
<dbReference type="OrthoDB" id="9762536at2"/>
<keyword evidence="5" id="KW-0862">Zinc</keyword>
<feature type="site" description="Catalytically relevant" evidence="6">
    <location>
        <position position="106"/>
    </location>
</feature>
<dbReference type="InterPro" id="IPR046342">
    <property type="entry name" value="CBS_dom_sf"/>
</dbReference>
<sequence length="319" mass="35523">MQKESELIFIGKQIIEDEINGLMDLKQSINSDFYNVIKKIINNKGRLILSGMGKSGYVARKISSTLSSTGTPSFFIHPAEAGHGDLGMITKQDIVVLLSNSGDTYELNTIIDYCKRFNIFIVGVTRKHNSVLSKISDLPIILPNSKEASDIDAPSTSVIMMISYWDAIAISLQKIRNFSKEDFKILHPGGKIGARLLKVSKLMHKNESIPTVDINNSGIEVIIEMTKKGFGCTGVLNENKELIGIVTDGDLRRHIDMDFKNVCAKDIMSDKPFVVEKDIFASHALYVMNERSITQIFIIKDKKPIGIIHMHDLIRAGIV</sequence>
<keyword evidence="10" id="KW-0413">Isomerase</keyword>
<reference evidence="11" key="1">
    <citation type="submission" date="2018-11" db="EMBL/GenBank/DDBJ databases">
        <title>Phylogenetic, genomic, and biogeographic characterization of a novel and ubiquitous marine invertebrate-associated Rickettsiales parasite, Candidatus Marinoinvertebrata rohwerii, gen. nov., sp. nov.</title>
        <authorList>
            <person name="Klinges J.G."/>
            <person name="Rosales S.M."/>
            <person name="Mcminds R."/>
            <person name="Shaver E.C."/>
            <person name="Shantz A."/>
            <person name="Peters E.C."/>
            <person name="Burkepile D.E."/>
            <person name="Silliman B.R."/>
            <person name="Vega Thurber R.L."/>
        </authorList>
    </citation>
    <scope>NUCLEOTIDE SEQUENCE [LARGE SCALE GENOMIC DNA]</scope>
    <source>
        <strain evidence="11">a_cerv_44</strain>
    </source>
</reference>
<dbReference type="GO" id="GO:1901135">
    <property type="term" value="P:carbohydrate derivative metabolic process"/>
    <property type="evidence" value="ECO:0007669"/>
    <property type="project" value="InterPro"/>
</dbReference>
<evidence type="ECO:0000313" key="10">
    <source>
        <dbReference type="EMBL" id="RST69360.1"/>
    </source>
</evidence>
<feature type="site" description="Catalytically relevant" evidence="6">
    <location>
        <position position="187"/>
    </location>
</feature>
<feature type="site" description="Catalytically relevant" evidence="6">
    <location>
        <position position="54"/>
    </location>
</feature>
<dbReference type="FunFam" id="3.40.50.10490:FF:000011">
    <property type="entry name" value="Arabinose 5-phosphate isomerase"/>
    <property type="match status" value="1"/>
</dbReference>
<keyword evidence="5" id="KW-0479">Metal-binding</keyword>
<dbReference type="Pfam" id="PF00571">
    <property type="entry name" value="CBS"/>
    <property type="match status" value="2"/>
</dbReference>
<evidence type="ECO:0000256" key="6">
    <source>
        <dbReference type="PIRSR" id="PIRSR004692-3"/>
    </source>
</evidence>
<dbReference type="RefSeq" id="WP_126044561.1">
    <property type="nucleotide sequence ID" value="NZ_RXFM01000023.1"/>
</dbReference>
<evidence type="ECO:0000313" key="11">
    <source>
        <dbReference type="Proteomes" id="UP000279470"/>
    </source>
</evidence>
<dbReference type="PROSITE" id="PS51464">
    <property type="entry name" value="SIS"/>
    <property type="match status" value="1"/>
</dbReference>
<gene>
    <name evidence="10" type="ORF">EIC27_02410</name>
</gene>
<organism evidence="10 11">
    <name type="scientific">Candidatus Aquarickettsia rohweri</name>
    <dbReference type="NCBI Taxonomy" id="2602574"/>
    <lineage>
        <taxon>Bacteria</taxon>
        <taxon>Pseudomonadati</taxon>
        <taxon>Pseudomonadota</taxon>
        <taxon>Alphaproteobacteria</taxon>
        <taxon>Rickettsiales</taxon>
        <taxon>Candidatus Midichloriaceae</taxon>
        <taxon>Candidatus Aquarickettsia</taxon>
    </lineage>
</organism>
<accession>A0A429XR38</accession>
<evidence type="ECO:0000256" key="3">
    <source>
        <dbReference type="ARBA" id="ARBA00023122"/>
    </source>
</evidence>
<dbReference type="InterPro" id="IPR046348">
    <property type="entry name" value="SIS_dom_sf"/>
</dbReference>
<dbReference type="PANTHER" id="PTHR42745:SF1">
    <property type="entry name" value="ARABINOSE 5-PHOSPHATE ISOMERASE KDSD"/>
    <property type="match status" value="1"/>
</dbReference>
<dbReference type="CDD" id="cd04604">
    <property type="entry name" value="CBS_pair_SIS_assoc"/>
    <property type="match status" value="1"/>
</dbReference>
<dbReference type="AlphaFoldDB" id="A0A429XR38"/>
<name>A0A429XR38_9RICK</name>
<dbReference type="Pfam" id="PF01380">
    <property type="entry name" value="SIS"/>
    <property type="match status" value="1"/>
</dbReference>
<dbReference type="SMART" id="SM00116">
    <property type="entry name" value="CBS"/>
    <property type="match status" value="2"/>
</dbReference>